<dbReference type="Proteomes" id="UP000053319">
    <property type="component" value="Unassembled WGS sequence"/>
</dbReference>
<protein>
    <submittedName>
        <fullName evidence="3">Uncharacterized protein</fullName>
    </submittedName>
</protein>
<dbReference type="RefSeq" id="XP_007368176.1">
    <property type="nucleotide sequence ID" value="XM_007368114.1"/>
</dbReference>
<dbReference type="OMA" id="RHANIPK"/>
<feature type="compositionally biased region" description="Acidic residues" evidence="1">
    <location>
        <begin position="130"/>
        <end position="140"/>
    </location>
</feature>
<keyword evidence="2" id="KW-0812">Transmembrane</keyword>
<accession>R7SSJ6</accession>
<sequence>MADCIAIWATWYTLSRRHANIPKSSISRVLLVDGTVYFLILLVLNSLHLAFTILSLDVDFLLSSSNVTNFTYPLSAVLILRFLLHLQSVNLRALDFGSSRALTPSHSSSIVFDRVAGSLGASLAPSDYFGPEDESVEDGVDGGQDVESAPRE</sequence>
<dbReference type="HOGENOM" id="CLU_1722321_0_0_1"/>
<name>R7SSJ6_DICSQ</name>
<feature type="region of interest" description="Disordered" evidence="1">
    <location>
        <begin position="125"/>
        <end position="152"/>
    </location>
</feature>
<organism evidence="3 4">
    <name type="scientific">Dichomitus squalens (strain LYAD-421)</name>
    <name type="common">Western red white-rot fungus</name>
    <dbReference type="NCBI Taxonomy" id="732165"/>
    <lineage>
        <taxon>Eukaryota</taxon>
        <taxon>Fungi</taxon>
        <taxon>Dikarya</taxon>
        <taxon>Basidiomycota</taxon>
        <taxon>Agaricomycotina</taxon>
        <taxon>Agaricomycetes</taxon>
        <taxon>Polyporales</taxon>
        <taxon>Polyporaceae</taxon>
        <taxon>Dichomitus</taxon>
    </lineage>
</organism>
<proteinExistence type="predicted"/>
<feature type="transmembrane region" description="Helical" evidence="2">
    <location>
        <begin position="66"/>
        <end position="84"/>
    </location>
</feature>
<keyword evidence="2" id="KW-1133">Transmembrane helix</keyword>
<evidence type="ECO:0000313" key="3">
    <source>
        <dbReference type="EMBL" id="EJF59056.1"/>
    </source>
</evidence>
<evidence type="ECO:0000256" key="1">
    <source>
        <dbReference type="SAM" id="MobiDB-lite"/>
    </source>
</evidence>
<evidence type="ECO:0000313" key="4">
    <source>
        <dbReference type="Proteomes" id="UP000053319"/>
    </source>
</evidence>
<dbReference type="EMBL" id="JH719428">
    <property type="protein sequence ID" value="EJF59056.1"/>
    <property type="molecule type" value="Genomic_DNA"/>
</dbReference>
<dbReference type="OrthoDB" id="2756573at2759"/>
<feature type="transmembrane region" description="Helical" evidence="2">
    <location>
        <begin position="30"/>
        <end position="54"/>
    </location>
</feature>
<dbReference type="GeneID" id="18839544"/>
<evidence type="ECO:0000256" key="2">
    <source>
        <dbReference type="SAM" id="Phobius"/>
    </source>
</evidence>
<keyword evidence="2" id="KW-0472">Membrane</keyword>
<dbReference type="KEGG" id="dsq:DICSQDRAFT_172378"/>
<dbReference type="AlphaFoldDB" id="R7SSJ6"/>
<reference evidence="3 4" key="1">
    <citation type="journal article" date="2012" name="Science">
        <title>The Paleozoic origin of enzymatic lignin decomposition reconstructed from 31 fungal genomes.</title>
        <authorList>
            <person name="Floudas D."/>
            <person name="Binder M."/>
            <person name="Riley R."/>
            <person name="Barry K."/>
            <person name="Blanchette R.A."/>
            <person name="Henrissat B."/>
            <person name="Martinez A.T."/>
            <person name="Otillar R."/>
            <person name="Spatafora J.W."/>
            <person name="Yadav J.S."/>
            <person name="Aerts A."/>
            <person name="Benoit I."/>
            <person name="Boyd A."/>
            <person name="Carlson A."/>
            <person name="Copeland A."/>
            <person name="Coutinho P.M."/>
            <person name="de Vries R.P."/>
            <person name="Ferreira P."/>
            <person name="Findley K."/>
            <person name="Foster B."/>
            <person name="Gaskell J."/>
            <person name="Glotzer D."/>
            <person name="Gorecki P."/>
            <person name="Heitman J."/>
            <person name="Hesse C."/>
            <person name="Hori C."/>
            <person name="Igarashi K."/>
            <person name="Jurgens J.A."/>
            <person name="Kallen N."/>
            <person name="Kersten P."/>
            <person name="Kohler A."/>
            <person name="Kuees U."/>
            <person name="Kumar T.K.A."/>
            <person name="Kuo A."/>
            <person name="LaButti K."/>
            <person name="Larrondo L.F."/>
            <person name="Lindquist E."/>
            <person name="Ling A."/>
            <person name="Lombard V."/>
            <person name="Lucas S."/>
            <person name="Lundell T."/>
            <person name="Martin R."/>
            <person name="McLaughlin D.J."/>
            <person name="Morgenstern I."/>
            <person name="Morin E."/>
            <person name="Murat C."/>
            <person name="Nagy L.G."/>
            <person name="Nolan M."/>
            <person name="Ohm R.A."/>
            <person name="Patyshakuliyeva A."/>
            <person name="Rokas A."/>
            <person name="Ruiz-Duenas F.J."/>
            <person name="Sabat G."/>
            <person name="Salamov A."/>
            <person name="Samejima M."/>
            <person name="Schmutz J."/>
            <person name="Slot J.C."/>
            <person name="St John F."/>
            <person name="Stenlid J."/>
            <person name="Sun H."/>
            <person name="Sun S."/>
            <person name="Syed K."/>
            <person name="Tsang A."/>
            <person name="Wiebenga A."/>
            <person name="Young D."/>
            <person name="Pisabarro A."/>
            <person name="Eastwood D.C."/>
            <person name="Martin F."/>
            <person name="Cullen D."/>
            <person name="Grigoriev I.V."/>
            <person name="Hibbett D.S."/>
        </authorList>
    </citation>
    <scope>NUCLEOTIDE SEQUENCE [LARGE SCALE GENOMIC DNA]</scope>
    <source>
        <strain evidence="3 4">LYAD-421 SS1</strain>
    </source>
</reference>
<gene>
    <name evidence="3" type="ORF">DICSQDRAFT_172378</name>
</gene>